<name>A0ABT8EJS6_9BURK</name>
<feature type="domain" description="HTH iclR-type" evidence="4">
    <location>
        <begin position="11"/>
        <end position="71"/>
    </location>
</feature>
<gene>
    <name evidence="6" type="ORF">LMS43_09545</name>
</gene>
<dbReference type="RefSeq" id="WP_266125213.1">
    <property type="nucleotide sequence ID" value="NZ_JAJHNU010000002.1"/>
</dbReference>
<keyword evidence="3" id="KW-0804">Transcription</keyword>
<dbReference type="InterPro" id="IPR014757">
    <property type="entry name" value="Tscrpt_reg_IclR_C"/>
</dbReference>
<dbReference type="SUPFAM" id="SSF46785">
    <property type="entry name" value="Winged helix' DNA-binding domain"/>
    <property type="match status" value="1"/>
</dbReference>
<sequence>MHLDDSHPDFVTALARGLRVLLAFNSSTPEMTLSEVAAKTGLTAATVRRSLLTFTALGYVKQNGRRFVLTARVLQLGAAFVESMNLNTVAQIYLQELVDVFHDASSLTVLDGNDVVYVVHIPSNRPARLRQYVGARMPAHSASTGYVLLGHLPDGELDAYLNGAPFPAFTPKTPVTREEVKTLCLAARENDYAVAQDAIGLGTIALAVPVRDAQGRVVAAINCSADSTKISKEKLIATRLEPLRRAANHINKQLIHYPALSTSSLK</sequence>
<evidence type="ECO:0000313" key="6">
    <source>
        <dbReference type="EMBL" id="MDN4121533.1"/>
    </source>
</evidence>
<dbReference type="SUPFAM" id="SSF55781">
    <property type="entry name" value="GAF domain-like"/>
    <property type="match status" value="1"/>
</dbReference>
<dbReference type="Pfam" id="PF01614">
    <property type="entry name" value="IclR_C"/>
    <property type="match status" value="1"/>
</dbReference>
<reference evidence="6" key="1">
    <citation type="submission" date="2021-11" db="EMBL/GenBank/DDBJ databases">
        <title>Draft genome sequence of Alcaligenes endophyticus type strain CCUG 75668T.</title>
        <authorList>
            <person name="Salva-Serra F."/>
            <person name="Duran R.E."/>
            <person name="Seeger M."/>
            <person name="Moore E.R.B."/>
            <person name="Jaen-Luchoro D."/>
        </authorList>
    </citation>
    <scope>NUCLEOTIDE SEQUENCE</scope>
    <source>
        <strain evidence="6">CCUG 75668</strain>
    </source>
</reference>
<evidence type="ECO:0000256" key="1">
    <source>
        <dbReference type="ARBA" id="ARBA00023015"/>
    </source>
</evidence>
<feature type="domain" description="IclR-ED" evidence="5">
    <location>
        <begin position="72"/>
        <end position="256"/>
    </location>
</feature>
<comment type="caution">
    <text evidence="6">The sequence shown here is derived from an EMBL/GenBank/DDBJ whole genome shotgun (WGS) entry which is preliminary data.</text>
</comment>
<dbReference type="Proteomes" id="UP001168613">
    <property type="component" value="Unassembled WGS sequence"/>
</dbReference>
<dbReference type="InterPro" id="IPR036390">
    <property type="entry name" value="WH_DNA-bd_sf"/>
</dbReference>
<dbReference type="PROSITE" id="PS51077">
    <property type="entry name" value="HTH_ICLR"/>
    <property type="match status" value="1"/>
</dbReference>
<dbReference type="PANTHER" id="PTHR30136">
    <property type="entry name" value="HELIX-TURN-HELIX TRANSCRIPTIONAL REGULATOR, ICLR FAMILY"/>
    <property type="match status" value="1"/>
</dbReference>
<dbReference type="InterPro" id="IPR050707">
    <property type="entry name" value="HTH_MetabolicPath_Reg"/>
</dbReference>
<proteinExistence type="predicted"/>
<evidence type="ECO:0000256" key="2">
    <source>
        <dbReference type="ARBA" id="ARBA00023125"/>
    </source>
</evidence>
<dbReference type="EMBL" id="JAJHNU010000002">
    <property type="protein sequence ID" value="MDN4121533.1"/>
    <property type="molecule type" value="Genomic_DNA"/>
</dbReference>
<dbReference type="Gene3D" id="1.10.10.10">
    <property type="entry name" value="Winged helix-like DNA-binding domain superfamily/Winged helix DNA-binding domain"/>
    <property type="match status" value="1"/>
</dbReference>
<protein>
    <submittedName>
        <fullName evidence="6">Helix-turn-helix domain-containing protein</fullName>
    </submittedName>
</protein>
<evidence type="ECO:0000259" key="4">
    <source>
        <dbReference type="PROSITE" id="PS51077"/>
    </source>
</evidence>
<organism evidence="6 7">
    <name type="scientific">Alcaligenes endophyticus</name>
    <dbReference type="NCBI Taxonomy" id="1929088"/>
    <lineage>
        <taxon>Bacteria</taxon>
        <taxon>Pseudomonadati</taxon>
        <taxon>Pseudomonadota</taxon>
        <taxon>Betaproteobacteria</taxon>
        <taxon>Burkholderiales</taxon>
        <taxon>Alcaligenaceae</taxon>
        <taxon>Alcaligenes</taxon>
    </lineage>
</organism>
<dbReference type="Gene3D" id="3.30.450.40">
    <property type="match status" value="1"/>
</dbReference>
<dbReference type="InterPro" id="IPR005471">
    <property type="entry name" value="Tscrpt_reg_IclR_N"/>
</dbReference>
<dbReference type="SMART" id="SM00346">
    <property type="entry name" value="HTH_ICLR"/>
    <property type="match status" value="1"/>
</dbReference>
<accession>A0ABT8EJS6</accession>
<dbReference type="Pfam" id="PF09339">
    <property type="entry name" value="HTH_IclR"/>
    <property type="match status" value="1"/>
</dbReference>
<dbReference type="PANTHER" id="PTHR30136:SF34">
    <property type="entry name" value="TRANSCRIPTIONAL REGULATOR"/>
    <property type="match status" value="1"/>
</dbReference>
<dbReference type="InterPro" id="IPR029016">
    <property type="entry name" value="GAF-like_dom_sf"/>
</dbReference>
<evidence type="ECO:0000259" key="5">
    <source>
        <dbReference type="PROSITE" id="PS51078"/>
    </source>
</evidence>
<keyword evidence="1" id="KW-0805">Transcription regulation</keyword>
<evidence type="ECO:0000313" key="7">
    <source>
        <dbReference type="Proteomes" id="UP001168613"/>
    </source>
</evidence>
<dbReference type="PROSITE" id="PS51078">
    <property type="entry name" value="ICLR_ED"/>
    <property type="match status" value="1"/>
</dbReference>
<dbReference type="InterPro" id="IPR036388">
    <property type="entry name" value="WH-like_DNA-bd_sf"/>
</dbReference>
<keyword evidence="7" id="KW-1185">Reference proteome</keyword>
<evidence type="ECO:0000256" key="3">
    <source>
        <dbReference type="ARBA" id="ARBA00023163"/>
    </source>
</evidence>
<keyword evidence="2" id="KW-0238">DNA-binding</keyword>